<evidence type="ECO:0000313" key="3">
    <source>
        <dbReference type="Proteomes" id="UP001499984"/>
    </source>
</evidence>
<dbReference type="Proteomes" id="UP001499984">
    <property type="component" value="Unassembled WGS sequence"/>
</dbReference>
<dbReference type="Pfam" id="PF14568">
    <property type="entry name" value="SUKH_6"/>
    <property type="match status" value="1"/>
</dbReference>
<proteinExistence type="predicted"/>
<dbReference type="EMBL" id="BAAAZY010000023">
    <property type="protein sequence ID" value="GAA4079185.1"/>
    <property type="molecule type" value="Genomic_DNA"/>
</dbReference>
<protein>
    <recommendedName>
        <fullName evidence="1">Knr4/Smi1-like domain-containing protein</fullName>
    </recommendedName>
</protein>
<dbReference type="SUPFAM" id="SSF160631">
    <property type="entry name" value="SMI1/KNR4-like"/>
    <property type="match status" value="1"/>
</dbReference>
<gene>
    <name evidence="2" type="ORF">GCM10022233_68550</name>
</gene>
<name>A0ABP7W423_9ACTN</name>
<accession>A0ABP7W423</accession>
<feature type="domain" description="Knr4/Smi1-like" evidence="1">
    <location>
        <begin position="17"/>
        <end position="132"/>
    </location>
</feature>
<sequence>MWREIASEFQNIELQGPADEKSLNLIERQLDQIVPQSLRELLLETDGIAGRYGTDVIWSAGRILGDNLAFRNDEQFRSLYQPFDDLMFFGDNGGGDQFAFVRSRERDEIFVWDHETDSRIWVSGSLEHYLRKAIGSDGEDWYRG</sequence>
<dbReference type="InterPro" id="IPR018958">
    <property type="entry name" value="Knr4/Smi1-like_dom"/>
</dbReference>
<dbReference type="InterPro" id="IPR037883">
    <property type="entry name" value="Knr4/Smi1-like_sf"/>
</dbReference>
<organism evidence="2 3">
    <name type="scientific">Streptomyces shaanxiensis</name>
    <dbReference type="NCBI Taxonomy" id="653357"/>
    <lineage>
        <taxon>Bacteria</taxon>
        <taxon>Bacillati</taxon>
        <taxon>Actinomycetota</taxon>
        <taxon>Actinomycetes</taxon>
        <taxon>Kitasatosporales</taxon>
        <taxon>Streptomycetaceae</taxon>
        <taxon>Streptomyces</taxon>
    </lineage>
</organism>
<dbReference type="SMART" id="SM00860">
    <property type="entry name" value="SMI1_KNR4"/>
    <property type="match status" value="1"/>
</dbReference>
<evidence type="ECO:0000313" key="2">
    <source>
        <dbReference type="EMBL" id="GAA4079185.1"/>
    </source>
</evidence>
<comment type="caution">
    <text evidence="2">The sequence shown here is derived from an EMBL/GenBank/DDBJ whole genome shotgun (WGS) entry which is preliminary data.</text>
</comment>
<keyword evidence="3" id="KW-1185">Reference proteome</keyword>
<dbReference type="RefSeq" id="WP_345018857.1">
    <property type="nucleotide sequence ID" value="NZ_BAAAZY010000023.1"/>
</dbReference>
<dbReference type="Gene3D" id="3.40.1580.10">
    <property type="entry name" value="SMI1/KNR4-like"/>
    <property type="match status" value="1"/>
</dbReference>
<evidence type="ECO:0000259" key="1">
    <source>
        <dbReference type="SMART" id="SM00860"/>
    </source>
</evidence>
<reference evidence="3" key="1">
    <citation type="journal article" date="2019" name="Int. J. Syst. Evol. Microbiol.">
        <title>The Global Catalogue of Microorganisms (GCM) 10K type strain sequencing project: providing services to taxonomists for standard genome sequencing and annotation.</title>
        <authorList>
            <consortium name="The Broad Institute Genomics Platform"/>
            <consortium name="The Broad Institute Genome Sequencing Center for Infectious Disease"/>
            <person name="Wu L."/>
            <person name="Ma J."/>
        </authorList>
    </citation>
    <scope>NUCLEOTIDE SEQUENCE [LARGE SCALE GENOMIC DNA]</scope>
    <source>
        <strain evidence="3">JCM 16925</strain>
    </source>
</reference>